<evidence type="ECO:0000313" key="2">
    <source>
        <dbReference type="Proteomes" id="UP000183843"/>
    </source>
</evidence>
<dbReference type="RefSeq" id="WP_074811672.1">
    <property type="nucleotide sequence ID" value="NZ_FOJX01000001.1"/>
</dbReference>
<sequence length="275" mass="31965">MKLQEMIKAYIGEGYDTVQAQARVSQDVVILNIAASPLKRNVTIKGGVVMHNLSHDNRRATQDIDFDFVHYALSDDSIKSFIEKISSKDFKLEIIGEIEELQQQDYHGKRVHIEITDAEGTSIKAKMDIGVHKNLSIEQDEYCFDIAYLDDGPTLLINSKEQMFTEKLRSILKFGPTSTRYKDIFDMYYLAQLSGMNWDKLRECIKLLILDDPGMRENKPEEMMWRIKRTLSNRSYRQKLSHARKNWLDVDSKTVLAQLEQFLENVLMKSKKMSK</sequence>
<dbReference type="EMBL" id="FOJX01000001">
    <property type="protein sequence ID" value="SFA69945.1"/>
    <property type="molecule type" value="Genomic_DNA"/>
</dbReference>
<dbReference type="Proteomes" id="UP000183843">
    <property type="component" value="Unassembled WGS sequence"/>
</dbReference>
<gene>
    <name evidence="1" type="ORF">SAMN05216587_101140</name>
</gene>
<name>A0A1I0V0V4_SELRU</name>
<reference evidence="1 2" key="1">
    <citation type="submission" date="2016-10" db="EMBL/GenBank/DDBJ databases">
        <authorList>
            <person name="de Groot N.N."/>
        </authorList>
    </citation>
    <scope>NUCLEOTIDE SEQUENCE [LARGE SCALE GENOMIC DNA]</scope>
    <source>
        <strain evidence="1 2">L14</strain>
    </source>
</reference>
<dbReference type="GO" id="GO:0016740">
    <property type="term" value="F:transferase activity"/>
    <property type="evidence" value="ECO:0007669"/>
    <property type="project" value="UniProtKB-KW"/>
</dbReference>
<dbReference type="Pfam" id="PF08843">
    <property type="entry name" value="AbiEii"/>
    <property type="match status" value="1"/>
</dbReference>
<dbReference type="InterPro" id="IPR014942">
    <property type="entry name" value="AbiEii"/>
</dbReference>
<evidence type="ECO:0000313" key="1">
    <source>
        <dbReference type="EMBL" id="SFA69945.1"/>
    </source>
</evidence>
<proteinExistence type="predicted"/>
<organism evidence="1 2">
    <name type="scientific">Selenomonas ruminantium</name>
    <dbReference type="NCBI Taxonomy" id="971"/>
    <lineage>
        <taxon>Bacteria</taxon>
        <taxon>Bacillati</taxon>
        <taxon>Bacillota</taxon>
        <taxon>Negativicutes</taxon>
        <taxon>Selenomonadales</taxon>
        <taxon>Selenomonadaceae</taxon>
        <taxon>Selenomonas</taxon>
    </lineage>
</organism>
<keyword evidence="1" id="KW-0808">Transferase</keyword>
<accession>A0A1I0V0V4</accession>
<protein>
    <submittedName>
        <fullName evidence="1">Nucleotidyl transferase AbiEii toxin, Type IV TA system</fullName>
    </submittedName>
</protein>
<dbReference type="Gene3D" id="3.10.450.620">
    <property type="entry name" value="JHP933, nucleotidyltransferase-like core domain"/>
    <property type="match status" value="1"/>
</dbReference>
<dbReference type="AlphaFoldDB" id="A0A1I0V0V4"/>